<proteinExistence type="inferred from homology"/>
<sequence length="249" mass="26976">MIVLVLWQYASIRELVPEYLLPSPLKLAFIGWDFMTGALDLTPYSGTFFKHFSASVGRVAAGFLIASALGIILGYSSGRSRTFNELVNPILNGVKAVPGIGWLPVALVWFGVGQKTTVFLISLAAFFPVYMNTCMGAMRVPEIYIKSARMMGASKSRIWTTVIIPASIDSLLAGLRLAMGVSWAYLVLGEITGVAEGLGAVMMDGRMLGHVDVVIMTMILIAVLGWLCDCMLTGIFRLSSKIGGRHYVL</sequence>
<evidence type="ECO:0000256" key="3">
    <source>
        <dbReference type="ARBA" id="ARBA00022475"/>
    </source>
</evidence>
<feature type="transmembrane region" description="Helical" evidence="7">
    <location>
        <begin position="213"/>
        <end position="236"/>
    </location>
</feature>
<keyword evidence="2 7" id="KW-0813">Transport</keyword>
<keyword evidence="5 7" id="KW-1133">Transmembrane helix</keyword>
<dbReference type="AlphaFoldDB" id="A0A1M6F6I5"/>
<name>A0A1M6F6I5_9FIRM</name>
<dbReference type="GO" id="GO:0005886">
    <property type="term" value="C:plasma membrane"/>
    <property type="evidence" value="ECO:0007669"/>
    <property type="project" value="UniProtKB-SubCell"/>
</dbReference>
<feature type="domain" description="ABC transmembrane type-1" evidence="8">
    <location>
        <begin position="52"/>
        <end position="232"/>
    </location>
</feature>
<reference evidence="9 10" key="1">
    <citation type="submission" date="2016-11" db="EMBL/GenBank/DDBJ databases">
        <authorList>
            <person name="Jaros S."/>
            <person name="Januszkiewicz K."/>
            <person name="Wedrychowicz H."/>
        </authorList>
    </citation>
    <scope>NUCLEOTIDE SEQUENCE [LARGE SCALE GENOMIC DNA]</scope>
    <source>
        <strain evidence="9 10">DSM 17477</strain>
    </source>
</reference>
<comment type="subcellular location">
    <subcellularLocation>
        <location evidence="1 7">Cell membrane</location>
        <topology evidence="1 7">Multi-pass membrane protein</topology>
    </subcellularLocation>
</comment>
<keyword evidence="6 7" id="KW-0472">Membrane</keyword>
<gene>
    <name evidence="9" type="ORF">SAMN02745751_01371</name>
</gene>
<dbReference type="STRING" id="1121476.SAMN02745751_01371"/>
<evidence type="ECO:0000256" key="4">
    <source>
        <dbReference type="ARBA" id="ARBA00022692"/>
    </source>
</evidence>
<feature type="transmembrane region" description="Helical" evidence="7">
    <location>
        <begin position="59"/>
        <end position="78"/>
    </location>
</feature>
<keyword evidence="4 7" id="KW-0812">Transmembrane</keyword>
<evidence type="ECO:0000256" key="7">
    <source>
        <dbReference type="RuleBase" id="RU363032"/>
    </source>
</evidence>
<keyword evidence="3" id="KW-1003">Cell membrane</keyword>
<keyword evidence="10" id="KW-1185">Reference proteome</keyword>
<evidence type="ECO:0000256" key="5">
    <source>
        <dbReference type="ARBA" id="ARBA00022989"/>
    </source>
</evidence>
<dbReference type="GO" id="GO:0055085">
    <property type="term" value="P:transmembrane transport"/>
    <property type="evidence" value="ECO:0007669"/>
    <property type="project" value="InterPro"/>
</dbReference>
<dbReference type="Pfam" id="PF00528">
    <property type="entry name" value="BPD_transp_1"/>
    <property type="match status" value="1"/>
</dbReference>
<comment type="similarity">
    <text evidence="7">Belongs to the binding-protein-dependent transport system permease family.</text>
</comment>
<dbReference type="CDD" id="cd06261">
    <property type="entry name" value="TM_PBP2"/>
    <property type="match status" value="1"/>
</dbReference>
<dbReference type="InterPro" id="IPR035906">
    <property type="entry name" value="MetI-like_sf"/>
</dbReference>
<dbReference type="EMBL" id="FQZL01000008">
    <property type="protein sequence ID" value="SHI93315.1"/>
    <property type="molecule type" value="Genomic_DNA"/>
</dbReference>
<feature type="transmembrane region" description="Helical" evidence="7">
    <location>
        <begin position="90"/>
        <end position="112"/>
    </location>
</feature>
<dbReference type="Proteomes" id="UP000184052">
    <property type="component" value="Unassembled WGS sequence"/>
</dbReference>
<protein>
    <submittedName>
        <fullName evidence="9">NitT/TauT family transport system permease protein</fullName>
    </submittedName>
</protein>
<dbReference type="Gene3D" id="1.10.3720.10">
    <property type="entry name" value="MetI-like"/>
    <property type="match status" value="1"/>
</dbReference>
<evidence type="ECO:0000256" key="2">
    <source>
        <dbReference type="ARBA" id="ARBA00022448"/>
    </source>
</evidence>
<accession>A0A1M6F6I5</accession>
<feature type="transmembrane region" description="Helical" evidence="7">
    <location>
        <begin position="158"/>
        <end position="177"/>
    </location>
</feature>
<dbReference type="PANTHER" id="PTHR30151">
    <property type="entry name" value="ALKANE SULFONATE ABC TRANSPORTER-RELATED, MEMBRANE SUBUNIT"/>
    <property type="match status" value="1"/>
</dbReference>
<organism evidence="9 10">
    <name type="scientific">Dethiosulfatibacter aminovorans DSM 17477</name>
    <dbReference type="NCBI Taxonomy" id="1121476"/>
    <lineage>
        <taxon>Bacteria</taxon>
        <taxon>Bacillati</taxon>
        <taxon>Bacillota</taxon>
        <taxon>Tissierellia</taxon>
        <taxon>Dethiosulfatibacter</taxon>
    </lineage>
</organism>
<dbReference type="PROSITE" id="PS50928">
    <property type="entry name" value="ABC_TM1"/>
    <property type="match status" value="1"/>
</dbReference>
<evidence type="ECO:0000256" key="1">
    <source>
        <dbReference type="ARBA" id="ARBA00004651"/>
    </source>
</evidence>
<dbReference type="SUPFAM" id="SSF161098">
    <property type="entry name" value="MetI-like"/>
    <property type="match status" value="1"/>
</dbReference>
<dbReference type="InterPro" id="IPR000515">
    <property type="entry name" value="MetI-like"/>
</dbReference>
<evidence type="ECO:0000313" key="9">
    <source>
        <dbReference type="EMBL" id="SHI93315.1"/>
    </source>
</evidence>
<evidence type="ECO:0000313" key="10">
    <source>
        <dbReference type="Proteomes" id="UP000184052"/>
    </source>
</evidence>
<dbReference type="PANTHER" id="PTHR30151:SF0">
    <property type="entry name" value="ABC TRANSPORTER PERMEASE PROTEIN MJ0413-RELATED"/>
    <property type="match status" value="1"/>
</dbReference>
<feature type="transmembrane region" description="Helical" evidence="7">
    <location>
        <begin position="118"/>
        <end position="138"/>
    </location>
</feature>
<evidence type="ECO:0000259" key="8">
    <source>
        <dbReference type="PROSITE" id="PS50928"/>
    </source>
</evidence>
<evidence type="ECO:0000256" key="6">
    <source>
        <dbReference type="ARBA" id="ARBA00023136"/>
    </source>
</evidence>